<evidence type="ECO:0000256" key="3">
    <source>
        <dbReference type="ARBA" id="ARBA00022643"/>
    </source>
</evidence>
<dbReference type="InterPro" id="IPR001433">
    <property type="entry name" value="OxRdtase_FAD/NAD-bd"/>
</dbReference>
<organism evidence="8 9">
    <name type="scientific">Sinocyclocheilus rhinocerous</name>
    <dbReference type="NCBI Taxonomy" id="307959"/>
    <lineage>
        <taxon>Eukaryota</taxon>
        <taxon>Metazoa</taxon>
        <taxon>Chordata</taxon>
        <taxon>Craniata</taxon>
        <taxon>Vertebrata</taxon>
        <taxon>Euteleostomi</taxon>
        <taxon>Actinopterygii</taxon>
        <taxon>Neopterygii</taxon>
        <taxon>Teleostei</taxon>
        <taxon>Ostariophysi</taxon>
        <taxon>Cypriniformes</taxon>
        <taxon>Cyprinidae</taxon>
        <taxon>Cyprininae</taxon>
        <taxon>Sinocyclocheilus</taxon>
    </lineage>
</organism>
<sequence length="137" mass="15598">MVGPGTGVAPFRSAIQERAAQGKMANVLFFGCRSESKDFYCRSEWEEKVQAGQMILVTAFSRDQEEKIYVQHRVKEQSKLLWDLIAKKNANGKQMPTSVCDALKEVFQKEGGMSENQAQEMLHAMEKAKRFQSETWS</sequence>
<accession>A0A673KQA4</accession>
<reference evidence="8" key="1">
    <citation type="submission" date="2025-08" db="UniProtKB">
        <authorList>
            <consortium name="Ensembl"/>
        </authorList>
    </citation>
    <scope>IDENTIFICATION</scope>
</reference>
<keyword evidence="6" id="KW-0560">Oxidoreductase</keyword>
<keyword evidence="3" id="KW-0288">FMN</keyword>
<keyword evidence="4" id="KW-0274">FAD</keyword>
<dbReference type="Pfam" id="PF00175">
    <property type="entry name" value="NAD_binding_1"/>
    <property type="match status" value="1"/>
</dbReference>
<evidence type="ECO:0000256" key="6">
    <source>
        <dbReference type="ARBA" id="ARBA00023002"/>
    </source>
</evidence>
<evidence type="ECO:0000256" key="1">
    <source>
        <dbReference type="ARBA" id="ARBA00022490"/>
    </source>
</evidence>
<evidence type="ECO:0000256" key="2">
    <source>
        <dbReference type="ARBA" id="ARBA00022630"/>
    </source>
</evidence>
<keyword evidence="5" id="KW-0521">NADP</keyword>
<proteinExistence type="predicted"/>
<dbReference type="GO" id="GO:0016491">
    <property type="term" value="F:oxidoreductase activity"/>
    <property type="evidence" value="ECO:0007669"/>
    <property type="project" value="UniProtKB-KW"/>
</dbReference>
<dbReference type="GO" id="GO:0005829">
    <property type="term" value="C:cytosol"/>
    <property type="evidence" value="ECO:0007669"/>
    <property type="project" value="TreeGrafter"/>
</dbReference>
<evidence type="ECO:0000313" key="9">
    <source>
        <dbReference type="Proteomes" id="UP000472270"/>
    </source>
</evidence>
<evidence type="ECO:0000313" key="8">
    <source>
        <dbReference type="Ensembl" id="ENSSRHP00000065167.1"/>
    </source>
</evidence>
<dbReference type="PANTHER" id="PTHR19384">
    <property type="entry name" value="NITRIC OXIDE SYNTHASE-RELATED"/>
    <property type="match status" value="1"/>
</dbReference>
<evidence type="ECO:0000259" key="7">
    <source>
        <dbReference type="Pfam" id="PF00175"/>
    </source>
</evidence>
<dbReference type="Ensembl" id="ENSSRHT00000066962.1">
    <property type="protein sequence ID" value="ENSSRHP00000065167.1"/>
    <property type="gene ID" value="ENSSRHG00000032441.1"/>
</dbReference>
<name>A0A673KQA4_9TELE</name>
<dbReference type="Gene3D" id="3.40.50.80">
    <property type="entry name" value="Nucleotide-binding domain of ferredoxin-NADP reductase (FNR) module"/>
    <property type="match status" value="1"/>
</dbReference>
<dbReference type="InterPro" id="IPR039261">
    <property type="entry name" value="FNR_nucleotide-bd"/>
</dbReference>
<evidence type="ECO:0000256" key="5">
    <source>
        <dbReference type="ARBA" id="ARBA00022857"/>
    </source>
</evidence>
<keyword evidence="2" id="KW-0285">Flavoprotein</keyword>
<feature type="domain" description="Oxidoreductase FAD/NAD(P)-binding" evidence="7">
    <location>
        <begin position="1"/>
        <end position="79"/>
    </location>
</feature>
<dbReference type="GO" id="GO:0050660">
    <property type="term" value="F:flavin adenine dinucleotide binding"/>
    <property type="evidence" value="ECO:0007669"/>
    <property type="project" value="TreeGrafter"/>
</dbReference>
<dbReference type="Proteomes" id="UP000472270">
    <property type="component" value="Unassembled WGS sequence"/>
</dbReference>
<keyword evidence="1" id="KW-0963">Cytoplasm</keyword>
<dbReference type="PANTHER" id="PTHR19384:SF10">
    <property type="entry name" value="NADPH-DEPENDENT DIFLAVIN OXIDOREDUCTASE 1"/>
    <property type="match status" value="1"/>
</dbReference>
<dbReference type="SUPFAM" id="SSF52343">
    <property type="entry name" value="Ferredoxin reductase-like, C-terminal NADP-linked domain"/>
    <property type="match status" value="1"/>
</dbReference>
<dbReference type="AlphaFoldDB" id="A0A673KQA4"/>
<evidence type="ECO:0000256" key="4">
    <source>
        <dbReference type="ARBA" id="ARBA00022827"/>
    </source>
</evidence>
<reference evidence="8" key="2">
    <citation type="submission" date="2025-09" db="UniProtKB">
        <authorList>
            <consortium name="Ensembl"/>
        </authorList>
    </citation>
    <scope>IDENTIFICATION</scope>
</reference>
<keyword evidence="9" id="KW-1185">Reference proteome</keyword>
<dbReference type="FunFam" id="3.40.50.80:FF:000030">
    <property type="entry name" value="NADPH-dependent diflavin oxidoreductase 1"/>
    <property type="match status" value="1"/>
</dbReference>
<protein>
    <recommendedName>
        <fullName evidence="7">Oxidoreductase FAD/NAD(P)-binding domain-containing protein</fullName>
    </recommendedName>
</protein>
<dbReference type="GO" id="GO:0010181">
    <property type="term" value="F:FMN binding"/>
    <property type="evidence" value="ECO:0007669"/>
    <property type="project" value="TreeGrafter"/>
</dbReference>